<evidence type="ECO:0000259" key="4">
    <source>
        <dbReference type="PROSITE" id="PS50405"/>
    </source>
</evidence>
<dbReference type="Proteomes" id="UP001230978">
    <property type="component" value="Chromosome"/>
</dbReference>
<dbReference type="Pfam" id="PF00043">
    <property type="entry name" value="GST_C"/>
    <property type="match status" value="1"/>
</dbReference>
<dbReference type="RefSeq" id="WP_281466556.1">
    <property type="nucleotide sequence ID" value="NZ_CP124535.1"/>
</dbReference>
<evidence type="ECO:0000256" key="1">
    <source>
        <dbReference type="ARBA" id="ARBA00011738"/>
    </source>
</evidence>
<evidence type="ECO:0000313" key="5">
    <source>
        <dbReference type="EMBL" id="WGV16325.1"/>
    </source>
</evidence>
<dbReference type="InterPro" id="IPR036282">
    <property type="entry name" value="Glutathione-S-Trfase_C_sf"/>
</dbReference>
<feature type="domain" description="GST C-terminal" evidence="4">
    <location>
        <begin position="86"/>
        <end position="212"/>
    </location>
</feature>
<dbReference type="PROSITE" id="PS50404">
    <property type="entry name" value="GST_NTER"/>
    <property type="match status" value="1"/>
</dbReference>
<dbReference type="Gene3D" id="1.20.1050.10">
    <property type="match status" value="1"/>
</dbReference>
<evidence type="ECO:0000259" key="3">
    <source>
        <dbReference type="PROSITE" id="PS50404"/>
    </source>
</evidence>
<gene>
    <name evidence="5" type="ORF">QF092_00490</name>
</gene>
<comment type="similarity">
    <text evidence="2">Belongs to the GST superfamily.</text>
</comment>
<evidence type="ECO:0000313" key="6">
    <source>
        <dbReference type="Proteomes" id="UP001230978"/>
    </source>
</evidence>
<name>A0ABY8Q645_9RHOB</name>
<evidence type="ECO:0000256" key="2">
    <source>
        <dbReference type="RuleBase" id="RU003494"/>
    </source>
</evidence>
<dbReference type="InterPro" id="IPR004045">
    <property type="entry name" value="Glutathione_S-Trfase_N"/>
</dbReference>
<dbReference type="Gene3D" id="3.40.30.10">
    <property type="entry name" value="Glutaredoxin"/>
    <property type="match status" value="1"/>
</dbReference>
<dbReference type="SFLD" id="SFLDS00019">
    <property type="entry name" value="Glutathione_Transferase_(cytos"/>
    <property type="match status" value="1"/>
</dbReference>
<dbReference type="Pfam" id="PF02798">
    <property type="entry name" value="GST_N"/>
    <property type="match status" value="1"/>
</dbReference>
<dbReference type="PANTHER" id="PTHR43969">
    <property type="entry name" value="GLUTATHIONE S TRANSFERASE D10, ISOFORM A-RELATED"/>
    <property type="match status" value="1"/>
</dbReference>
<dbReference type="InterPro" id="IPR036249">
    <property type="entry name" value="Thioredoxin-like_sf"/>
</dbReference>
<keyword evidence="6" id="KW-1185">Reference proteome</keyword>
<sequence>MILYDYVLSPDCYKVRLLAALTGANITLRPVDFHPGAEHRKPEFLMLNPAGTIPVMQDGGLILTDSSAILTYVAAKAGPEWLGDDDAVMRARVAQWLAFAQRLSASIGKARTHDMLQKPADIDACRAAGIQCLREIEESLVEQGLRDAHFLAGNRPTLADIACFPHAMLAPDGGISVDPYPSIRLWTRRLRALPGFIEMPGIHRLHDLKPEPTGKGE</sequence>
<comment type="subunit">
    <text evidence="1">Homodimer.</text>
</comment>
<accession>A0ABY8Q645</accession>
<proteinExistence type="inferred from homology"/>
<dbReference type="InterPro" id="IPR004046">
    <property type="entry name" value="GST_C"/>
</dbReference>
<dbReference type="SUPFAM" id="SSF52833">
    <property type="entry name" value="Thioredoxin-like"/>
    <property type="match status" value="1"/>
</dbReference>
<dbReference type="InterPro" id="IPR040079">
    <property type="entry name" value="Glutathione_S-Trfase"/>
</dbReference>
<dbReference type="EMBL" id="CP124535">
    <property type="protein sequence ID" value="WGV16325.1"/>
    <property type="molecule type" value="Genomic_DNA"/>
</dbReference>
<reference evidence="5 6" key="1">
    <citation type="submission" date="2023-04" db="EMBL/GenBank/DDBJ databases">
        <title>YMD61, complete Genome.</title>
        <authorList>
            <person name="Zhang J."/>
        </authorList>
    </citation>
    <scope>NUCLEOTIDE SEQUENCE [LARGE SCALE GENOMIC DNA]</scope>
    <source>
        <strain evidence="5 6">YMD61</strain>
    </source>
</reference>
<organism evidence="5 6">
    <name type="scientific">Fuscovulum ytuae</name>
    <dbReference type="NCBI Taxonomy" id="3042299"/>
    <lineage>
        <taxon>Bacteria</taxon>
        <taxon>Pseudomonadati</taxon>
        <taxon>Pseudomonadota</taxon>
        <taxon>Alphaproteobacteria</taxon>
        <taxon>Rhodobacterales</taxon>
        <taxon>Paracoccaceae</taxon>
        <taxon>Fuscovulum</taxon>
    </lineage>
</organism>
<feature type="domain" description="GST N-terminal" evidence="3">
    <location>
        <begin position="1"/>
        <end position="81"/>
    </location>
</feature>
<protein>
    <submittedName>
        <fullName evidence="5">Glutathione S-transferase family protein</fullName>
    </submittedName>
</protein>
<dbReference type="CDD" id="cd03056">
    <property type="entry name" value="GST_N_4"/>
    <property type="match status" value="1"/>
</dbReference>
<dbReference type="PANTHER" id="PTHR43969:SF9">
    <property type="entry name" value="GLUTATHIONE S TRANSFERASE D10, ISOFORM A-RELATED"/>
    <property type="match status" value="1"/>
</dbReference>
<dbReference type="InterPro" id="IPR010987">
    <property type="entry name" value="Glutathione-S-Trfase_C-like"/>
</dbReference>
<dbReference type="SFLD" id="SFLDG00358">
    <property type="entry name" value="Main_(cytGST)"/>
    <property type="match status" value="1"/>
</dbReference>
<dbReference type="SUPFAM" id="SSF47616">
    <property type="entry name" value="GST C-terminal domain-like"/>
    <property type="match status" value="1"/>
</dbReference>
<dbReference type="PROSITE" id="PS50405">
    <property type="entry name" value="GST_CTER"/>
    <property type="match status" value="1"/>
</dbReference>